<sequence>MNVQRYILAGSASILLHGLLLSASESTQVFAMSLEDPNPSVTLNIVAMLPAADSTLGQKPELAKTPPANDVQPEKKTQAAPVVTQPTTARKIQTSSAPAEIKNSKALDQKKSKPQRKQEEPKQKPSPKPVTKKVAHPQAGQKPSHQTKDNQKPSQVDKRSTITPSKKAVQSNVTPSQPVLIEKPKFITQPVQPRYPRSARKRGIEGVALYEVWLDKNGKQIRQVLIQSSGAKVLDSSALQAIKQWQFSPYISDGQRIAHRIQIPVRFRLDG</sequence>
<dbReference type="GO" id="GO:0031992">
    <property type="term" value="F:energy transducer activity"/>
    <property type="evidence" value="ECO:0007669"/>
    <property type="project" value="TreeGrafter"/>
</dbReference>
<gene>
    <name evidence="13" type="ORF">VAZ01S_015_00300</name>
</gene>
<reference evidence="13 14" key="1">
    <citation type="submission" date="2013-09" db="EMBL/GenBank/DDBJ databases">
        <title>Whole genome shotgun sequence of Vibrio azureus NBRC 104587.</title>
        <authorList>
            <person name="Isaki S."/>
            <person name="Hosoyama A."/>
            <person name="Numata M."/>
            <person name="Hashimoto M."/>
            <person name="Hosoyama Y."/>
            <person name="Tsuchikane K."/>
            <person name="Noguchi M."/>
            <person name="Hirakata S."/>
            <person name="Ichikawa N."/>
            <person name="Ohji S."/>
            <person name="Yamazoe A."/>
            <person name="Fujita N."/>
        </authorList>
    </citation>
    <scope>NUCLEOTIDE SEQUENCE [LARGE SCALE GENOMIC DNA]</scope>
    <source>
        <strain evidence="13 14">NBRC 104587</strain>
    </source>
</reference>
<dbReference type="PANTHER" id="PTHR33446:SF2">
    <property type="entry name" value="PROTEIN TONB"/>
    <property type="match status" value="1"/>
</dbReference>
<dbReference type="InterPro" id="IPR037682">
    <property type="entry name" value="TonB_C"/>
</dbReference>
<dbReference type="InterPro" id="IPR006260">
    <property type="entry name" value="TonB/TolA_C"/>
</dbReference>
<evidence type="ECO:0000256" key="2">
    <source>
        <dbReference type="ARBA" id="ARBA00006555"/>
    </source>
</evidence>
<dbReference type="NCBIfam" id="TIGR01352">
    <property type="entry name" value="tonB_Cterm"/>
    <property type="match status" value="1"/>
</dbReference>
<evidence type="ECO:0000256" key="5">
    <source>
        <dbReference type="ARBA" id="ARBA00022519"/>
    </source>
</evidence>
<keyword evidence="3" id="KW-0813">Transport</keyword>
<name>U3A467_9VIBR</name>
<dbReference type="Proteomes" id="UP000016567">
    <property type="component" value="Unassembled WGS sequence"/>
</dbReference>
<dbReference type="PROSITE" id="PS52015">
    <property type="entry name" value="TONB_CTD"/>
    <property type="match status" value="1"/>
</dbReference>
<evidence type="ECO:0000256" key="4">
    <source>
        <dbReference type="ARBA" id="ARBA00022475"/>
    </source>
</evidence>
<evidence type="ECO:0000259" key="12">
    <source>
        <dbReference type="PROSITE" id="PS52015"/>
    </source>
</evidence>
<evidence type="ECO:0000256" key="1">
    <source>
        <dbReference type="ARBA" id="ARBA00004383"/>
    </source>
</evidence>
<dbReference type="GO" id="GO:0055085">
    <property type="term" value="P:transmembrane transport"/>
    <property type="evidence" value="ECO:0007669"/>
    <property type="project" value="InterPro"/>
</dbReference>
<feature type="domain" description="TonB C-terminal" evidence="12">
    <location>
        <begin position="180"/>
        <end position="271"/>
    </location>
</feature>
<feature type="compositionally biased region" description="Polar residues" evidence="10">
    <location>
        <begin position="84"/>
        <end position="97"/>
    </location>
</feature>
<feature type="region of interest" description="Disordered" evidence="10">
    <location>
        <begin position="57"/>
        <end position="177"/>
    </location>
</feature>
<feature type="compositionally biased region" description="Basic and acidic residues" evidence="10">
    <location>
        <begin position="146"/>
        <end position="160"/>
    </location>
</feature>
<keyword evidence="5" id="KW-0997">Cell inner membrane</keyword>
<evidence type="ECO:0000313" key="14">
    <source>
        <dbReference type="Proteomes" id="UP000016567"/>
    </source>
</evidence>
<dbReference type="eggNOG" id="COG0810">
    <property type="taxonomic scope" value="Bacteria"/>
</dbReference>
<evidence type="ECO:0000256" key="3">
    <source>
        <dbReference type="ARBA" id="ARBA00022448"/>
    </source>
</evidence>
<dbReference type="EMBL" id="BATL01000015">
    <property type="protein sequence ID" value="GAD74786.1"/>
    <property type="molecule type" value="Genomic_DNA"/>
</dbReference>
<proteinExistence type="inferred from homology"/>
<evidence type="ECO:0000256" key="8">
    <source>
        <dbReference type="ARBA" id="ARBA00022989"/>
    </source>
</evidence>
<dbReference type="OrthoDB" id="9816142at2"/>
<feature type="compositionally biased region" description="Basic and acidic residues" evidence="10">
    <location>
        <begin position="102"/>
        <end position="123"/>
    </location>
</feature>
<feature type="compositionally biased region" description="Polar residues" evidence="10">
    <location>
        <begin position="161"/>
        <end position="177"/>
    </location>
</feature>
<comment type="similarity">
    <text evidence="2">Belongs to the TonB family.</text>
</comment>
<dbReference type="Pfam" id="PF03544">
    <property type="entry name" value="TonB_C"/>
    <property type="match status" value="1"/>
</dbReference>
<keyword evidence="9" id="KW-0472">Membrane</keyword>
<dbReference type="GO" id="GO:0098797">
    <property type="term" value="C:plasma membrane protein complex"/>
    <property type="evidence" value="ECO:0007669"/>
    <property type="project" value="TreeGrafter"/>
</dbReference>
<dbReference type="AlphaFoldDB" id="U3A467"/>
<comment type="subcellular location">
    <subcellularLocation>
        <location evidence="1">Cell inner membrane</location>
        <topology evidence="1">Single-pass membrane protein</topology>
        <orientation evidence="1">Periplasmic side</orientation>
    </subcellularLocation>
</comment>
<dbReference type="SUPFAM" id="SSF74653">
    <property type="entry name" value="TolA/TonB C-terminal domain"/>
    <property type="match status" value="1"/>
</dbReference>
<dbReference type="RefSeq" id="WP_021708566.1">
    <property type="nucleotide sequence ID" value="NZ_BAOB01000028.1"/>
</dbReference>
<evidence type="ECO:0000256" key="10">
    <source>
        <dbReference type="SAM" id="MobiDB-lite"/>
    </source>
</evidence>
<feature type="chain" id="PRO_5004639080" description="TonB C-terminal domain-containing protein" evidence="11">
    <location>
        <begin position="32"/>
        <end position="271"/>
    </location>
</feature>
<evidence type="ECO:0000313" key="13">
    <source>
        <dbReference type="EMBL" id="GAD74786.1"/>
    </source>
</evidence>
<organism evidence="13 14">
    <name type="scientific">Vibrio azureus NBRC 104587</name>
    <dbReference type="NCBI Taxonomy" id="1219077"/>
    <lineage>
        <taxon>Bacteria</taxon>
        <taxon>Pseudomonadati</taxon>
        <taxon>Pseudomonadota</taxon>
        <taxon>Gammaproteobacteria</taxon>
        <taxon>Vibrionales</taxon>
        <taxon>Vibrionaceae</taxon>
        <taxon>Vibrio</taxon>
    </lineage>
</organism>
<keyword evidence="11" id="KW-0732">Signal</keyword>
<evidence type="ECO:0000256" key="6">
    <source>
        <dbReference type="ARBA" id="ARBA00022692"/>
    </source>
</evidence>
<dbReference type="STRING" id="1219077.VAZ01S_015_00300"/>
<feature type="signal peptide" evidence="11">
    <location>
        <begin position="1"/>
        <end position="31"/>
    </location>
</feature>
<keyword evidence="8" id="KW-1133">Transmembrane helix</keyword>
<keyword evidence="6" id="KW-0812">Transmembrane</keyword>
<dbReference type="Gene3D" id="3.30.1150.10">
    <property type="match status" value="1"/>
</dbReference>
<keyword evidence="4" id="KW-1003">Cell membrane</keyword>
<dbReference type="PANTHER" id="PTHR33446">
    <property type="entry name" value="PROTEIN TONB-RELATED"/>
    <property type="match status" value="1"/>
</dbReference>
<protein>
    <recommendedName>
        <fullName evidence="12">TonB C-terminal domain-containing protein</fullName>
    </recommendedName>
</protein>
<dbReference type="GO" id="GO:0015031">
    <property type="term" value="P:protein transport"/>
    <property type="evidence" value="ECO:0007669"/>
    <property type="project" value="UniProtKB-KW"/>
</dbReference>
<evidence type="ECO:0000256" key="7">
    <source>
        <dbReference type="ARBA" id="ARBA00022927"/>
    </source>
</evidence>
<keyword evidence="7" id="KW-0653">Protein transport</keyword>
<accession>U3A467</accession>
<evidence type="ECO:0000256" key="9">
    <source>
        <dbReference type="ARBA" id="ARBA00023136"/>
    </source>
</evidence>
<comment type="caution">
    <text evidence="13">The sequence shown here is derived from an EMBL/GenBank/DDBJ whole genome shotgun (WGS) entry which is preliminary data.</text>
</comment>
<dbReference type="InterPro" id="IPR051045">
    <property type="entry name" value="TonB-dependent_transducer"/>
</dbReference>
<evidence type="ECO:0000256" key="11">
    <source>
        <dbReference type="SAM" id="SignalP"/>
    </source>
</evidence>
<keyword evidence="14" id="KW-1185">Reference proteome</keyword>